<reference evidence="1 2" key="1">
    <citation type="submission" date="2015-09" db="EMBL/GenBank/DDBJ databases">
        <title>Genome announcement of multiple Pseudomonas syringae strains.</title>
        <authorList>
            <person name="Thakur S."/>
            <person name="Wang P.W."/>
            <person name="Gong Y."/>
            <person name="Weir B.S."/>
            <person name="Guttman D.S."/>
        </authorList>
    </citation>
    <scope>NUCLEOTIDE SEQUENCE [LARGE SCALE GENOMIC DNA]</scope>
    <source>
        <strain evidence="1 2">ICMP3507</strain>
    </source>
</reference>
<dbReference type="AlphaFoldDB" id="A0A0P9TGI8"/>
<dbReference type="SUPFAM" id="SSF52540">
    <property type="entry name" value="P-loop containing nucleoside triphosphate hydrolases"/>
    <property type="match status" value="1"/>
</dbReference>
<evidence type="ECO:0000313" key="1">
    <source>
        <dbReference type="EMBL" id="KPX72978.1"/>
    </source>
</evidence>
<accession>A0A0P9TGI8</accession>
<dbReference type="InterPro" id="IPR008868">
    <property type="entry name" value="TniB"/>
</dbReference>
<proteinExistence type="predicted"/>
<dbReference type="CDD" id="cd00009">
    <property type="entry name" value="AAA"/>
    <property type="match status" value="1"/>
</dbReference>
<dbReference type="Gene3D" id="3.40.50.300">
    <property type="entry name" value="P-loop containing nucleotide triphosphate hydrolases"/>
    <property type="match status" value="1"/>
</dbReference>
<dbReference type="EMBL" id="LJQP01000137">
    <property type="protein sequence ID" value="KPX72978.1"/>
    <property type="molecule type" value="Genomic_DNA"/>
</dbReference>
<sequence>MMAHDHIHPDFRPTLNLSDKDRIEFLHEPRWIGYPAAHKILETMHHLLEIPSRPRMPNLLIVGDSNNGKTTVVRRFMDLHGKGYVNAASEPVKPVILIESPPNSDEKGLYISILEQFWAPYRASDPALKLRYQIVHLFRSCSVKMLIIDEFHSMLTGSVVKQREIMNTIKFLCNTLAIPVVGVGTPDAVRVLHTDPQHASRFDVMPLRIWEPNADFQRLLKGFESVLPLREASGLSKPQLAMLLHSISGGNTGDLHRLLIECTTEAIKSGKEHIDQAIIESKSWLQPTRGIRELI</sequence>
<dbReference type="Proteomes" id="UP000050265">
    <property type="component" value="Unassembled WGS sequence"/>
</dbReference>
<gene>
    <name evidence="1" type="ORF">ALO35_102783</name>
</gene>
<organism evidence="1 2">
    <name type="scientific">Pseudomonas amygdali pv. lachrymans</name>
    <name type="common">Pseudomonas syringae pv. lachrymans</name>
    <dbReference type="NCBI Taxonomy" id="53707"/>
    <lineage>
        <taxon>Bacteria</taxon>
        <taxon>Pseudomonadati</taxon>
        <taxon>Pseudomonadota</taxon>
        <taxon>Gammaproteobacteria</taxon>
        <taxon>Pseudomonadales</taxon>
        <taxon>Pseudomonadaceae</taxon>
        <taxon>Pseudomonas</taxon>
        <taxon>Pseudomonas amygdali</taxon>
    </lineage>
</organism>
<dbReference type="PATRIC" id="fig|53707.9.peg.2165"/>
<dbReference type="InterPro" id="IPR027417">
    <property type="entry name" value="P-loop_NTPase"/>
</dbReference>
<comment type="caution">
    <text evidence="1">The sequence shown here is derived from an EMBL/GenBank/DDBJ whole genome shotgun (WGS) entry which is preliminary data.</text>
</comment>
<protein>
    <submittedName>
        <fullName evidence="1">Putative Transposon transposition helper protein C</fullName>
    </submittedName>
</protein>
<evidence type="ECO:0000313" key="2">
    <source>
        <dbReference type="Proteomes" id="UP000050265"/>
    </source>
</evidence>
<name>A0A0P9TGI8_PSEAV</name>
<dbReference type="Pfam" id="PF05621">
    <property type="entry name" value="TniB"/>
    <property type="match status" value="1"/>
</dbReference>